<reference evidence="1" key="1">
    <citation type="submission" date="2021-06" db="EMBL/GenBank/DDBJ databases">
        <authorList>
            <person name="Kallberg Y."/>
            <person name="Tangrot J."/>
            <person name="Rosling A."/>
        </authorList>
    </citation>
    <scope>NUCLEOTIDE SEQUENCE</scope>
    <source>
        <strain evidence="1">FL966</strain>
    </source>
</reference>
<proteinExistence type="predicted"/>
<dbReference type="AlphaFoldDB" id="A0A9N9JGZ2"/>
<feature type="non-terminal residue" evidence="1">
    <location>
        <position position="1"/>
    </location>
</feature>
<accession>A0A9N9JGZ2</accession>
<protein>
    <submittedName>
        <fullName evidence="1">3382_t:CDS:1</fullName>
    </submittedName>
</protein>
<dbReference type="OrthoDB" id="2449121at2759"/>
<comment type="caution">
    <text evidence="1">The sequence shown here is derived from an EMBL/GenBank/DDBJ whole genome shotgun (WGS) entry which is preliminary data.</text>
</comment>
<keyword evidence="2" id="KW-1185">Reference proteome</keyword>
<gene>
    <name evidence="1" type="ORF">CPELLU_LOCUS16233</name>
</gene>
<name>A0A9N9JGZ2_9GLOM</name>
<organism evidence="1 2">
    <name type="scientific">Cetraspora pellucida</name>
    <dbReference type="NCBI Taxonomy" id="1433469"/>
    <lineage>
        <taxon>Eukaryota</taxon>
        <taxon>Fungi</taxon>
        <taxon>Fungi incertae sedis</taxon>
        <taxon>Mucoromycota</taxon>
        <taxon>Glomeromycotina</taxon>
        <taxon>Glomeromycetes</taxon>
        <taxon>Diversisporales</taxon>
        <taxon>Gigasporaceae</taxon>
        <taxon>Cetraspora</taxon>
    </lineage>
</organism>
<sequence>AFDSISIERIRSLARLSFRWMDAYRHKLKGKAAEYAVKKNKKHRIINEEIINWINNKLLK</sequence>
<dbReference type="Proteomes" id="UP000789759">
    <property type="component" value="Unassembled WGS sequence"/>
</dbReference>
<evidence type="ECO:0000313" key="1">
    <source>
        <dbReference type="EMBL" id="CAG8777991.1"/>
    </source>
</evidence>
<evidence type="ECO:0000313" key="2">
    <source>
        <dbReference type="Proteomes" id="UP000789759"/>
    </source>
</evidence>
<dbReference type="EMBL" id="CAJVQA010023337">
    <property type="protein sequence ID" value="CAG8777991.1"/>
    <property type="molecule type" value="Genomic_DNA"/>
</dbReference>